<evidence type="ECO:0000256" key="5">
    <source>
        <dbReference type="ARBA" id="ARBA00022777"/>
    </source>
</evidence>
<evidence type="ECO:0000256" key="3">
    <source>
        <dbReference type="ARBA" id="ARBA00022553"/>
    </source>
</evidence>
<name>A0AAP5H4S9_PAEAM</name>
<dbReference type="InterPro" id="IPR003660">
    <property type="entry name" value="HAMP_dom"/>
</dbReference>
<evidence type="ECO:0000256" key="7">
    <source>
        <dbReference type="SAM" id="Phobius"/>
    </source>
</evidence>
<proteinExistence type="predicted"/>
<feature type="domain" description="HAMP" evidence="8">
    <location>
        <begin position="305"/>
        <end position="358"/>
    </location>
</feature>
<dbReference type="EMBL" id="JAVDTR010000016">
    <property type="protein sequence ID" value="MDR6726375.1"/>
    <property type="molecule type" value="Genomic_DNA"/>
</dbReference>
<keyword evidence="6 7" id="KW-0472">Membrane</keyword>
<keyword evidence="3" id="KW-0597">Phosphoprotein</keyword>
<feature type="transmembrane region" description="Helical" evidence="7">
    <location>
        <begin position="284"/>
        <end position="302"/>
    </location>
</feature>
<dbReference type="Pfam" id="PF06580">
    <property type="entry name" value="His_kinase"/>
    <property type="match status" value="1"/>
</dbReference>
<evidence type="ECO:0000256" key="2">
    <source>
        <dbReference type="ARBA" id="ARBA00022475"/>
    </source>
</evidence>
<dbReference type="InterPro" id="IPR050640">
    <property type="entry name" value="Bact_2-comp_sensor_kinase"/>
</dbReference>
<dbReference type="GO" id="GO:0005886">
    <property type="term" value="C:plasma membrane"/>
    <property type="evidence" value="ECO:0007669"/>
    <property type="project" value="UniProtKB-SubCell"/>
</dbReference>
<feature type="transmembrane region" description="Helical" evidence="7">
    <location>
        <begin position="20"/>
        <end position="42"/>
    </location>
</feature>
<dbReference type="AlphaFoldDB" id="A0AAP5H4S9"/>
<keyword evidence="7" id="KW-1133">Transmembrane helix</keyword>
<comment type="subcellular location">
    <subcellularLocation>
        <location evidence="1">Cell membrane</location>
        <topology evidence="1">Multi-pass membrane protein</topology>
    </subcellularLocation>
</comment>
<evidence type="ECO:0000256" key="4">
    <source>
        <dbReference type="ARBA" id="ARBA00022679"/>
    </source>
</evidence>
<dbReference type="InterPro" id="IPR036890">
    <property type="entry name" value="HATPase_C_sf"/>
</dbReference>
<dbReference type="GO" id="GO:0000155">
    <property type="term" value="F:phosphorelay sensor kinase activity"/>
    <property type="evidence" value="ECO:0007669"/>
    <property type="project" value="InterPro"/>
</dbReference>
<gene>
    <name evidence="9" type="ORF">J2W91_004886</name>
</gene>
<accession>A0AAP5H4S9</accession>
<keyword evidence="2" id="KW-1003">Cell membrane</keyword>
<dbReference type="Pfam" id="PF02518">
    <property type="entry name" value="HATPase_c"/>
    <property type="match status" value="1"/>
</dbReference>
<dbReference type="Gene3D" id="3.30.565.10">
    <property type="entry name" value="Histidine kinase-like ATPase, C-terminal domain"/>
    <property type="match status" value="1"/>
</dbReference>
<dbReference type="PROSITE" id="PS50885">
    <property type="entry name" value="HAMP"/>
    <property type="match status" value="1"/>
</dbReference>
<dbReference type="PANTHER" id="PTHR34220">
    <property type="entry name" value="SENSOR HISTIDINE KINASE YPDA"/>
    <property type="match status" value="1"/>
</dbReference>
<evidence type="ECO:0000256" key="1">
    <source>
        <dbReference type="ARBA" id="ARBA00004651"/>
    </source>
</evidence>
<comment type="caution">
    <text evidence="9">The sequence shown here is derived from an EMBL/GenBank/DDBJ whole genome shotgun (WGS) entry which is preliminary data.</text>
</comment>
<dbReference type="SUPFAM" id="SSF55874">
    <property type="entry name" value="ATPase domain of HSP90 chaperone/DNA topoisomerase II/histidine kinase"/>
    <property type="match status" value="1"/>
</dbReference>
<dbReference type="InterPro" id="IPR010559">
    <property type="entry name" value="Sig_transdc_His_kin_internal"/>
</dbReference>
<evidence type="ECO:0000313" key="9">
    <source>
        <dbReference type="EMBL" id="MDR6726375.1"/>
    </source>
</evidence>
<sequence>MKMTKFIHRSTQFSLQTKVFLTFLALLLFVLCCFLVYVNVVVIRPLKQKTVQDTLVTTTKVREQVDLYMDQQNQLSQRILSSKDIFATMDKSSSAHSDYERLKQIRKLKDIIFQAIGPSMNIKDMSIYDKQGILLTSYLGSGQPPVSIHTLLGDSKVGRGWVGSGFVLLRQGDTISFVRTVNDQNGKVYGYLCIQMDQRVIQSFTEGISAGEVYILNQQGEQMTGIELGTQAMQWTKPQLEEGLEVDEHNNYITYSTSPSTGWVTYIVTPSKSVFGSIQKVQTISIMLITALMLISFVYIYLSTRNLLLPIRKLRSQIWRINYSNLNLKVDDRPKNNDLLLLNEAFQDLMERLQQSIDREKTALHEEVKARNSALQAQIAPHFIHNVLYLISIAAQEGKTKVVSDMCKHLSESLRYIVSSPYAHVTLSEELEHTRHYLSLVQQKYEDDLEWDIDADLLAKEVRLPRLVIQPFVENCIEHAFCHTSPPWHIQITVKQYNGLWALEIRDNGDGFTPEKIQEILANIQQSRSGTNMMNNQETGLGNMGIVNSVNRLKLMYSNRLFFNIFNNQGHGAKGATIQIIGSLTKDFY</sequence>
<keyword evidence="5 9" id="KW-0418">Kinase</keyword>
<protein>
    <submittedName>
        <fullName evidence="9">Two-component system sensor histidine kinase YesM</fullName>
        <ecNumber evidence="9">2.7.13.3</ecNumber>
    </submittedName>
</protein>
<evidence type="ECO:0000256" key="6">
    <source>
        <dbReference type="ARBA" id="ARBA00023136"/>
    </source>
</evidence>
<evidence type="ECO:0000313" key="10">
    <source>
        <dbReference type="Proteomes" id="UP001254832"/>
    </source>
</evidence>
<dbReference type="PANTHER" id="PTHR34220:SF7">
    <property type="entry name" value="SENSOR HISTIDINE KINASE YPDA"/>
    <property type="match status" value="1"/>
</dbReference>
<dbReference type="InterPro" id="IPR003594">
    <property type="entry name" value="HATPase_dom"/>
</dbReference>
<dbReference type="EC" id="2.7.13.3" evidence="9"/>
<keyword evidence="7" id="KW-0812">Transmembrane</keyword>
<dbReference type="Gene3D" id="6.10.340.10">
    <property type="match status" value="1"/>
</dbReference>
<reference evidence="9" key="1">
    <citation type="submission" date="2023-07" db="EMBL/GenBank/DDBJ databases">
        <title>Sorghum-associated microbial communities from plants grown in Nebraska, USA.</title>
        <authorList>
            <person name="Schachtman D."/>
        </authorList>
    </citation>
    <scope>NUCLEOTIDE SEQUENCE</scope>
    <source>
        <strain evidence="9">BE80</strain>
    </source>
</reference>
<dbReference type="RefSeq" id="WP_310144621.1">
    <property type="nucleotide sequence ID" value="NZ_JAVDTR010000016.1"/>
</dbReference>
<dbReference type="Proteomes" id="UP001254832">
    <property type="component" value="Unassembled WGS sequence"/>
</dbReference>
<evidence type="ECO:0000259" key="8">
    <source>
        <dbReference type="PROSITE" id="PS50885"/>
    </source>
</evidence>
<organism evidence="9 10">
    <name type="scientific">Paenibacillus amylolyticus</name>
    <dbReference type="NCBI Taxonomy" id="1451"/>
    <lineage>
        <taxon>Bacteria</taxon>
        <taxon>Bacillati</taxon>
        <taxon>Bacillota</taxon>
        <taxon>Bacilli</taxon>
        <taxon>Bacillales</taxon>
        <taxon>Paenibacillaceae</taxon>
        <taxon>Paenibacillus</taxon>
    </lineage>
</organism>
<keyword evidence="4 9" id="KW-0808">Transferase</keyword>